<evidence type="ECO:0008006" key="2">
    <source>
        <dbReference type="Google" id="ProtNLM"/>
    </source>
</evidence>
<evidence type="ECO:0000313" key="1">
    <source>
        <dbReference type="EMBL" id="CBH74008.1"/>
    </source>
</evidence>
<proteinExistence type="predicted"/>
<dbReference type="EMBL" id="CABL01000001">
    <property type="protein sequence ID" value="CBH74008.1"/>
    <property type="molecule type" value="Genomic_DNA"/>
</dbReference>
<accession>E6PC25</accession>
<name>E6PC25_9ZZZZ</name>
<gene>
    <name evidence="1" type="ORF">CARN1_1895</name>
</gene>
<reference evidence="1" key="1">
    <citation type="submission" date="2009-10" db="EMBL/GenBank/DDBJ databases">
        <title>Diversity of trophic interactions inside an arsenic-rich microbial ecosystem.</title>
        <authorList>
            <person name="Bertin P.N."/>
            <person name="Heinrich-Salmeron A."/>
            <person name="Pelletier E."/>
            <person name="Goulhen-Chollet F."/>
            <person name="Arsene-Ploetze F."/>
            <person name="Gallien S."/>
            <person name="Calteau A."/>
            <person name="Vallenet D."/>
            <person name="Casiot C."/>
            <person name="Chane-Woon-Ming B."/>
            <person name="Giloteaux L."/>
            <person name="Barakat M."/>
            <person name="Bonnefoy V."/>
            <person name="Bruneel O."/>
            <person name="Chandler M."/>
            <person name="Cleiss J."/>
            <person name="Duran R."/>
            <person name="Elbaz-Poulichet F."/>
            <person name="Fonknechten N."/>
            <person name="Lauga B."/>
            <person name="Mornico D."/>
            <person name="Ortet P."/>
            <person name="Schaeffer C."/>
            <person name="Siguier P."/>
            <person name="Alexander Thil Smith A."/>
            <person name="Van Dorsselaer A."/>
            <person name="Weissenbach J."/>
            <person name="Medigue C."/>
            <person name="Le Paslier D."/>
        </authorList>
    </citation>
    <scope>NUCLEOTIDE SEQUENCE</scope>
</reference>
<sequence>MSDHTSPAPSKPLELKELLTIETDDGRSLEFEVVGTLADEESGETYAVLVHGSDEGEGDEEAEFIVTDSVGNLLDDDDLAQEILDEFLLFAEESEEGEESAHE</sequence>
<organism evidence="1">
    <name type="scientific">mine drainage metagenome</name>
    <dbReference type="NCBI Taxonomy" id="410659"/>
    <lineage>
        <taxon>unclassified sequences</taxon>
        <taxon>metagenomes</taxon>
        <taxon>ecological metagenomes</taxon>
    </lineage>
</organism>
<comment type="caution">
    <text evidence="1">The sequence shown here is derived from an EMBL/GenBank/DDBJ whole genome shotgun (WGS) entry which is preliminary data.</text>
</comment>
<dbReference type="AlphaFoldDB" id="E6PC25"/>
<protein>
    <recommendedName>
        <fullName evidence="2">DUF1292 domain-containing protein</fullName>
    </recommendedName>
</protein>